<feature type="region of interest" description="Disordered" evidence="1">
    <location>
        <begin position="126"/>
        <end position="159"/>
    </location>
</feature>
<name>A0A1G8FUD8_9PROT</name>
<keyword evidence="4" id="KW-1185">Reference proteome</keyword>
<dbReference type="EMBL" id="FNCV01000016">
    <property type="protein sequence ID" value="SDH85742.1"/>
    <property type="molecule type" value="Genomic_DNA"/>
</dbReference>
<dbReference type="Pfam" id="PF10135">
    <property type="entry name" value="Rod-binding"/>
    <property type="match status" value="1"/>
</dbReference>
<feature type="compositionally biased region" description="Low complexity" evidence="1">
    <location>
        <begin position="137"/>
        <end position="150"/>
    </location>
</feature>
<proteinExistence type="predicted"/>
<evidence type="ECO:0000259" key="2">
    <source>
        <dbReference type="Pfam" id="PF10135"/>
    </source>
</evidence>
<sequence>MAAVDLTTYGTGLAEQALAAARQGQGTRQAAALNGNLERGGPLSRTADRAHLEEVAQDFEAVFLSQMFEQMWSSVDVDPLFGGGHAEKVWRSLLNQEYGKALAAGGGVGLADQMVAQLVAAQEAASGGLPGQPPMTPSTTSSTAPNTMSNIMPVTETQP</sequence>
<reference evidence="4" key="1">
    <citation type="submission" date="2016-10" db="EMBL/GenBank/DDBJ databases">
        <authorList>
            <person name="Varghese N."/>
            <person name="Submissions S."/>
        </authorList>
    </citation>
    <scope>NUCLEOTIDE SEQUENCE [LARGE SCALE GENOMIC DNA]</scope>
    <source>
        <strain evidence="4">930I</strain>
    </source>
</reference>
<dbReference type="RefSeq" id="WP_092621820.1">
    <property type="nucleotide sequence ID" value="NZ_FNCV01000016.1"/>
</dbReference>
<evidence type="ECO:0000313" key="3">
    <source>
        <dbReference type="EMBL" id="SDH85742.1"/>
    </source>
</evidence>
<accession>A0A1G8FUD8</accession>
<dbReference type="Proteomes" id="UP000217076">
    <property type="component" value="Unassembled WGS sequence"/>
</dbReference>
<protein>
    <submittedName>
        <fullName evidence="3">Rod binding protein</fullName>
    </submittedName>
</protein>
<evidence type="ECO:0000313" key="4">
    <source>
        <dbReference type="Proteomes" id="UP000217076"/>
    </source>
</evidence>
<dbReference type="InterPro" id="IPR019301">
    <property type="entry name" value="Flagellar_prot_FlgJ_N"/>
</dbReference>
<dbReference type="STRING" id="83401.SAMN05421742_11624"/>
<dbReference type="AlphaFoldDB" id="A0A1G8FUD8"/>
<gene>
    <name evidence="3" type="ORF">SAMN05421742_11624</name>
</gene>
<feature type="domain" description="Flagellar protein FlgJ N-terminal" evidence="2">
    <location>
        <begin position="70"/>
        <end position="117"/>
    </location>
</feature>
<evidence type="ECO:0000256" key="1">
    <source>
        <dbReference type="SAM" id="MobiDB-lite"/>
    </source>
</evidence>
<dbReference type="OrthoDB" id="7862954at2"/>
<organism evidence="3 4">
    <name type="scientific">Roseospirillum parvum</name>
    <dbReference type="NCBI Taxonomy" id="83401"/>
    <lineage>
        <taxon>Bacteria</taxon>
        <taxon>Pseudomonadati</taxon>
        <taxon>Pseudomonadota</taxon>
        <taxon>Alphaproteobacteria</taxon>
        <taxon>Rhodospirillales</taxon>
        <taxon>Rhodospirillaceae</taxon>
        <taxon>Roseospirillum</taxon>
    </lineage>
</organism>